<evidence type="ECO:0000313" key="4">
    <source>
        <dbReference type="Proteomes" id="UP000054321"/>
    </source>
</evidence>
<feature type="compositionally biased region" description="Low complexity" evidence="1">
    <location>
        <begin position="125"/>
        <end position="151"/>
    </location>
</feature>
<keyword evidence="2" id="KW-0732">Signal</keyword>
<feature type="chain" id="PRO_5002178047" description="Hydrophobin" evidence="2">
    <location>
        <begin position="22"/>
        <end position="178"/>
    </location>
</feature>
<sequence length="178" mass="17838">MKPTFAPTLLSLAVLTQLSAAQDSSALFSQYIGATTATADFSGPSASDQSFSLTVCTNYLHGLAAIPTNLPATALAPLIQVQVDGVCEICTSVSQSRIDSCCAVSTSVDCFDKFTAGGAAAQTTPAAAGATTTSGSSSATLTGTTPAATSSKSSGEKVDVTQIAGPVLAIVGFLRWFL</sequence>
<evidence type="ECO:0000256" key="1">
    <source>
        <dbReference type="SAM" id="MobiDB-lite"/>
    </source>
</evidence>
<feature type="signal peptide" evidence="2">
    <location>
        <begin position="1"/>
        <end position="21"/>
    </location>
</feature>
<protein>
    <recommendedName>
        <fullName evidence="5">Hydrophobin</fullName>
    </recommendedName>
</protein>
<proteinExistence type="predicted"/>
<dbReference type="AlphaFoldDB" id="A0A0C3H672"/>
<evidence type="ECO:0000256" key="2">
    <source>
        <dbReference type="SAM" id="SignalP"/>
    </source>
</evidence>
<dbReference type="OrthoDB" id="4540831at2759"/>
<keyword evidence="4" id="KW-1185">Reference proteome</keyword>
<accession>A0A0C3H672</accession>
<dbReference type="Proteomes" id="UP000054321">
    <property type="component" value="Unassembled WGS sequence"/>
</dbReference>
<dbReference type="HOGENOM" id="CLU_1562908_0_0_1"/>
<evidence type="ECO:0000313" key="3">
    <source>
        <dbReference type="EMBL" id="KIM98799.1"/>
    </source>
</evidence>
<reference evidence="4" key="2">
    <citation type="submission" date="2015-01" db="EMBL/GenBank/DDBJ databases">
        <title>Evolutionary Origins and Diversification of the Mycorrhizal Mutualists.</title>
        <authorList>
            <consortium name="DOE Joint Genome Institute"/>
            <consortium name="Mycorrhizal Genomics Consortium"/>
            <person name="Kohler A."/>
            <person name="Kuo A."/>
            <person name="Nagy L.G."/>
            <person name="Floudas D."/>
            <person name="Copeland A."/>
            <person name="Barry K.W."/>
            <person name="Cichocki N."/>
            <person name="Veneault-Fourrey C."/>
            <person name="LaButti K."/>
            <person name="Lindquist E.A."/>
            <person name="Lipzen A."/>
            <person name="Lundell T."/>
            <person name="Morin E."/>
            <person name="Murat C."/>
            <person name="Riley R."/>
            <person name="Ohm R."/>
            <person name="Sun H."/>
            <person name="Tunlid A."/>
            <person name="Henrissat B."/>
            <person name="Grigoriev I.V."/>
            <person name="Hibbett D.S."/>
            <person name="Martin F."/>
        </authorList>
    </citation>
    <scope>NUCLEOTIDE SEQUENCE [LARGE SCALE GENOMIC DNA]</scope>
    <source>
        <strain evidence="4">Zn</strain>
    </source>
</reference>
<reference evidence="3 4" key="1">
    <citation type="submission" date="2014-04" db="EMBL/GenBank/DDBJ databases">
        <authorList>
            <consortium name="DOE Joint Genome Institute"/>
            <person name="Kuo A."/>
            <person name="Martino E."/>
            <person name="Perotto S."/>
            <person name="Kohler A."/>
            <person name="Nagy L.G."/>
            <person name="Floudas D."/>
            <person name="Copeland A."/>
            <person name="Barry K.W."/>
            <person name="Cichocki N."/>
            <person name="Veneault-Fourrey C."/>
            <person name="LaButti K."/>
            <person name="Lindquist E.A."/>
            <person name="Lipzen A."/>
            <person name="Lundell T."/>
            <person name="Morin E."/>
            <person name="Murat C."/>
            <person name="Sun H."/>
            <person name="Tunlid A."/>
            <person name="Henrissat B."/>
            <person name="Grigoriev I.V."/>
            <person name="Hibbett D.S."/>
            <person name="Martin F."/>
            <person name="Nordberg H.P."/>
            <person name="Cantor M.N."/>
            <person name="Hua S.X."/>
        </authorList>
    </citation>
    <scope>NUCLEOTIDE SEQUENCE [LARGE SCALE GENOMIC DNA]</scope>
    <source>
        <strain evidence="3 4">Zn</strain>
    </source>
</reference>
<organism evidence="3 4">
    <name type="scientific">Oidiodendron maius (strain Zn)</name>
    <dbReference type="NCBI Taxonomy" id="913774"/>
    <lineage>
        <taxon>Eukaryota</taxon>
        <taxon>Fungi</taxon>
        <taxon>Dikarya</taxon>
        <taxon>Ascomycota</taxon>
        <taxon>Pezizomycotina</taxon>
        <taxon>Leotiomycetes</taxon>
        <taxon>Leotiomycetes incertae sedis</taxon>
        <taxon>Myxotrichaceae</taxon>
        <taxon>Oidiodendron</taxon>
    </lineage>
</organism>
<gene>
    <name evidence="3" type="ORF">OIDMADRAFT_55983</name>
</gene>
<evidence type="ECO:0008006" key="5">
    <source>
        <dbReference type="Google" id="ProtNLM"/>
    </source>
</evidence>
<feature type="region of interest" description="Disordered" evidence="1">
    <location>
        <begin position="125"/>
        <end position="155"/>
    </location>
</feature>
<dbReference type="EMBL" id="KN832879">
    <property type="protein sequence ID" value="KIM98799.1"/>
    <property type="molecule type" value="Genomic_DNA"/>
</dbReference>
<name>A0A0C3H672_OIDMZ</name>
<dbReference type="InParanoid" id="A0A0C3H672"/>